<comment type="caution">
    <text evidence="3">The sequence shown here is derived from an EMBL/GenBank/DDBJ whole genome shotgun (WGS) entry which is preliminary data.</text>
</comment>
<proteinExistence type="predicted"/>
<dbReference type="AlphaFoldDB" id="A0A1B6VNF8"/>
<feature type="compositionally biased region" description="Basic and acidic residues" evidence="1">
    <location>
        <begin position="856"/>
        <end position="882"/>
    </location>
</feature>
<dbReference type="PATRIC" id="fig|38307.3.peg.1271"/>
<feature type="compositionally biased region" description="Basic and acidic residues" evidence="1">
    <location>
        <begin position="744"/>
        <end position="753"/>
    </location>
</feature>
<keyword evidence="2" id="KW-0472">Membrane</keyword>
<dbReference type="EMBL" id="LUTU01000005">
    <property type="protein sequence ID" value="OAJ68527.1"/>
    <property type="molecule type" value="Genomic_DNA"/>
</dbReference>
<feature type="compositionally biased region" description="Low complexity" evidence="1">
    <location>
        <begin position="682"/>
        <end position="695"/>
    </location>
</feature>
<evidence type="ECO:0008006" key="5">
    <source>
        <dbReference type="Google" id="ProtNLM"/>
    </source>
</evidence>
<dbReference type="RefSeq" id="WP_064274023.1">
    <property type="nucleotide sequence ID" value="NZ_LUTU01000005.1"/>
</dbReference>
<feature type="compositionally biased region" description="Low complexity" evidence="1">
    <location>
        <begin position="769"/>
        <end position="778"/>
    </location>
</feature>
<evidence type="ECO:0000313" key="3">
    <source>
        <dbReference type="EMBL" id="OAJ68527.1"/>
    </source>
</evidence>
<protein>
    <recommendedName>
        <fullName evidence="5">TIGR02302 family protein</fullName>
    </recommendedName>
</protein>
<dbReference type="OrthoDB" id="8477685at2"/>
<dbReference type="Pfam" id="PF13779">
    <property type="entry name" value="DUF4175"/>
    <property type="match status" value="1"/>
</dbReference>
<dbReference type="InterPro" id="IPR012683">
    <property type="entry name" value="CHP02302_TM"/>
</dbReference>
<keyword evidence="2" id="KW-0812">Transmembrane</keyword>
<feature type="compositionally biased region" description="Basic and acidic residues" evidence="1">
    <location>
        <begin position="346"/>
        <end position="358"/>
    </location>
</feature>
<name>A0A1B6VNF8_9PROT</name>
<feature type="region of interest" description="Disordered" evidence="1">
    <location>
        <begin position="343"/>
        <end position="363"/>
    </location>
</feature>
<gene>
    <name evidence="3" type="ORF">A0123_01233</name>
</gene>
<accession>A0A1B6VNF8</accession>
<organism evidence="3 4">
    <name type="scientific">Gluconobacter cerinus</name>
    <dbReference type="NCBI Taxonomy" id="38307"/>
    <lineage>
        <taxon>Bacteria</taxon>
        <taxon>Pseudomonadati</taxon>
        <taxon>Pseudomonadota</taxon>
        <taxon>Alphaproteobacteria</taxon>
        <taxon>Acetobacterales</taxon>
        <taxon>Acetobacteraceae</taxon>
        <taxon>Gluconobacter</taxon>
    </lineage>
</organism>
<dbReference type="Proteomes" id="UP000077786">
    <property type="component" value="Unassembled WGS sequence"/>
</dbReference>
<sequence length="893" mass="97185">MADSFAAAARLASVRRRARRVLWWEHAWPALRWSLLLAAFYLLACLARIPQSLPDWLHALFELTVLGTAFWLGIKGLRAIPQPTDAQVDRRIERDSHLAYQPLLTLADRPAYAADGEQGAIWTQHVQRVVSSLGPLKVSLPKPDVTTQEKLGLASVAAALAIAAVLSGSHSQSRLHAGLVPGVDDDSIPLPSVQAWIDRPSYAPGAPVFLSQTQQGNPIHVPQGAILNATITGTSGRPVLRGATSISHDRLDEQSWSEKATLQQTGTVTLKARGRTLGSWRVNVEPDLPPVVAWDGKPAPQKDDWRTSLPWHVQQTYGVASLEAEIRLPDLPKGRVVRVPVPLNGHPKDAKGEARPDLSSDPFSGMEVEGRLHAVSVSGRENHSAFVRFRLGSRKFSDPLARAIVALRRRLMLGQERPQQAADELKLLTQTTDVLALLAPLGLDIASLQSNAPEGAAEQVPGQLWALALYLDDLRRDGPEIADAAAAVRAAQQGVQQQLDHMQSLGEKGHTLAEQEELQKRTKALKDALNHRMQLLFQKAAQSGIMMPQSGTSSADPWSDQMQRLQNDASQGHGDEALRKLQQMEDMAEHMRQATPEDLKALAAQMKAQEEARAQRAALHDLVHRETTLLDHAQARLSAARKAALPPDQQDGHEDISQMSTADLLRQLGMQPPPNMEQSASPKPAAPVDPATVAAQSPERRADHAFQRALSRVDEILGRRVKDLTGKPATAFDKAKVDMQDARKALADRKDDQALTAEQKALADLSEAGKQMRQSQKSGGSGQGKGGSLSFIPSMGGGGSGQQQHGKAGQQGDGGDQPDAGDDDDGDDDRKDQDPLGRKLGEGQSGKDSDANIPDRNARDRARDIERELRRRASDRTRPQGELDYLERLLKSF</sequence>
<evidence type="ECO:0000256" key="2">
    <source>
        <dbReference type="SAM" id="Phobius"/>
    </source>
</evidence>
<feature type="transmembrane region" description="Helical" evidence="2">
    <location>
        <begin position="30"/>
        <end position="49"/>
    </location>
</feature>
<evidence type="ECO:0000313" key="4">
    <source>
        <dbReference type="Proteomes" id="UP000077786"/>
    </source>
</evidence>
<feature type="region of interest" description="Disordered" evidence="1">
    <location>
        <begin position="668"/>
        <end position="702"/>
    </location>
</feature>
<keyword evidence="2" id="KW-1133">Transmembrane helix</keyword>
<reference evidence="3 4" key="1">
    <citation type="submission" date="2016-03" db="EMBL/GenBank/DDBJ databases">
        <title>Draft genome sequence of Gluconobacter cerinus strain CECT 9110.</title>
        <authorList>
            <person name="Sainz F."/>
            <person name="Mas A."/>
            <person name="Torija M.J."/>
        </authorList>
    </citation>
    <scope>NUCLEOTIDE SEQUENCE [LARGE SCALE GENOMIC DNA]</scope>
    <source>
        <strain evidence="3 4">CECT 9110</strain>
    </source>
</reference>
<evidence type="ECO:0000256" key="1">
    <source>
        <dbReference type="SAM" id="MobiDB-lite"/>
    </source>
</evidence>
<feature type="compositionally biased region" description="Basic and acidic residues" evidence="1">
    <location>
        <begin position="828"/>
        <end position="850"/>
    </location>
</feature>
<feature type="region of interest" description="Disordered" evidence="1">
    <location>
        <begin position="744"/>
        <end position="882"/>
    </location>
</feature>